<feature type="compositionally biased region" description="Basic and acidic residues" evidence="2">
    <location>
        <begin position="226"/>
        <end position="235"/>
    </location>
</feature>
<dbReference type="Gene3D" id="1.10.30.50">
    <property type="match status" value="1"/>
</dbReference>
<dbReference type="InterPro" id="IPR003615">
    <property type="entry name" value="HNH_nuc"/>
</dbReference>
<evidence type="ECO:0000259" key="3">
    <source>
        <dbReference type="SMART" id="SM00507"/>
    </source>
</evidence>
<comment type="caution">
    <text evidence="4">The sequence shown here is derived from an EMBL/GenBank/DDBJ whole genome shotgun (WGS) entry which is preliminary data.</text>
</comment>
<dbReference type="GO" id="GO:0003676">
    <property type="term" value="F:nucleic acid binding"/>
    <property type="evidence" value="ECO:0007669"/>
    <property type="project" value="InterPro"/>
</dbReference>
<feature type="compositionally biased region" description="Basic and acidic residues" evidence="2">
    <location>
        <begin position="163"/>
        <end position="182"/>
    </location>
</feature>
<dbReference type="EMBL" id="JAADZU010000003">
    <property type="protein sequence ID" value="NDK88302.1"/>
    <property type="molecule type" value="Genomic_DNA"/>
</dbReference>
<dbReference type="SMART" id="SM00507">
    <property type="entry name" value="HNHc"/>
    <property type="match status" value="1"/>
</dbReference>
<sequence>MATIEVMQGELETILDALIDCRFDDDPTGPDVFMDMRTLVTIRNVVDALTAAGAGHLDRLGVAQRHGHKPIALLIDMGYAPAVAARMQRIGTSAALDRTLKHAADGAISGEHVDAIVRGLNQIGLRAGEAPTAEAWAEFEGDLLAQVLSGAKPAEVMARAHQLGDHHADDTEGGRPAKEDRNLNALDIGRTDDGRVAVSGSLDVVVGEKLATAIEKLSAPVPQPDGSKDPRDAPRRRADALEMVLDMAAGAGERSVTALPSALINLSVPADTPNRAELAFGGSITHNTLLETSCDGVVVMTIVDGERVPLDMGRSKRLFTAGQRRALFERDRCCIKCGAPASRTQAHHIAHWSEGGATDLANGCLLCASCHADVHHNGWDVYMGPDAHPWLIPPEVVDRRRRPIPAYNRRFADELPNAA</sequence>
<evidence type="ECO:0000313" key="5">
    <source>
        <dbReference type="Proteomes" id="UP000466307"/>
    </source>
</evidence>
<dbReference type="InterPro" id="IPR003870">
    <property type="entry name" value="DUF222"/>
</dbReference>
<evidence type="ECO:0000256" key="2">
    <source>
        <dbReference type="SAM" id="MobiDB-lite"/>
    </source>
</evidence>
<comment type="similarity">
    <text evidence="1">Belongs to the Rv1128c/1148c/1588c/1702c/1945/3466 family.</text>
</comment>
<gene>
    <name evidence="4" type="ORF">GYA93_01695</name>
</gene>
<organism evidence="4 5">
    <name type="scientific">Gordonia desulfuricans</name>
    <dbReference type="NCBI Taxonomy" id="89051"/>
    <lineage>
        <taxon>Bacteria</taxon>
        <taxon>Bacillati</taxon>
        <taxon>Actinomycetota</taxon>
        <taxon>Actinomycetes</taxon>
        <taxon>Mycobacteriales</taxon>
        <taxon>Gordoniaceae</taxon>
        <taxon>Gordonia</taxon>
    </lineage>
</organism>
<keyword evidence="5" id="KW-1185">Reference proteome</keyword>
<dbReference type="GO" id="GO:0008270">
    <property type="term" value="F:zinc ion binding"/>
    <property type="evidence" value="ECO:0007669"/>
    <property type="project" value="InterPro"/>
</dbReference>
<evidence type="ECO:0000313" key="4">
    <source>
        <dbReference type="EMBL" id="NDK88302.1"/>
    </source>
</evidence>
<dbReference type="CDD" id="cd00085">
    <property type="entry name" value="HNHc"/>
    <property type="match status" value="1"/>
</dbReference>
<protein>
    <submittedName>
        <fullName evidence="4">DUF222 domain-containing protein</fullName>
    </submittedName>
</protein>
<feature type="domain" description="HNH nuclease" evidence="3">
    <location>
        <begin position="322"/>
        <end position="372"/>
    </location>
</feature>
<accession>A0A7K3LJ62</accession>
<dbReference type="AlphaFoldDB" id="A0A7K3LJ62"/>
<evidence type="ECO:0000256" key="1">
    <source>
        <dbReference type="ARBA" id="ARBA00023450"/>
    </source>
</evidence>
<feature type="region of interest" description="Disordered" evidence="2">
    <location>
        <begin position="216"/>
        <end position="235"/>
    </location>
</feature>
<dbReference type="GO" id="GO:0004519">
    <property type="term" value="F:endonuclease activity"/>
    <property type="evidence" value="ECO:0007669"/>
    <property type="project" value="InterPro"/>
</dbReference>
<dbReference type="Pfam" id="PF01844">
    <property type="entry name" value="HNH"/>
    <property type="match status" value="1"/>
</dbReference>
<feature type="region of interest" description="Disordered" evidence="2">
    <location>
        <begin position="163"/>
        <end position="183"/>
    </location>
</feature>
<name>A0A7K3LJ62_9ACTN</name>
<reference evidence="4 5" key="1">
    <citation type="submission" date="2020-01" db="EMBL/GenBank/DDBJ databases">
        <title>Investigation of new actinobacteria for the biodesulphurisation of diesel fuel.</title>
        <authorList>
            <person name="Athi Narayanan S.M."/>
        </authorList>
    </citation>
    <scope>NUCLEOTIDE SEQUENCE [LARGE SCALE GENOMIC DNA]</scope>
    <source>
        <strain evidence="4 5">213E</strain>
    </source>
</reference>
<dbReference type="Pfam" id="PF02720">
    <property type="entry name" value="DUF222"/>
    <property type="match status" value="1"/>
</dbReference>
<dbReference type="Proteomes" id="UP000466307">
    <property type="component" value="Unassembled WGS sequence"/>
</dbReference>
<proteinExistence type="inferred from homology"/>
<dbReference type="InterPro" id="IPR002711">
    <property type="entry name" value="HNH"/>
</dbReference>